<dbReference type="GeneID" id="35593275"/>
<dbReference type="KEGG" id="srub:C2R22_14245"/>
<dbReference type="EMBL" id="CP026309">
    <property type="protein sequence ID" value="AUV82657.1"/>
    <property type="molecule type" value="Genomic_DNA"/>
</dbReference>
<dbReference type="Proteomes" id="UP000236584">
    <property type="component" value="Chromosome"/>
</dbReference>
<evidence type="ECO:0008006" key="4">
    <source>
        <dbReference type="Google" id="ProtNLM"/>
    </source>
</evidence>
<feature type="region of interest" description="Disordered" evidence="1">
    <location>
        <begin position="1"/>
        <end position="22"/>
    </location>
</feature>
<feature type="region of interest" description="Disordered" evidence="1">
    <location>
        <begin position="146"/>
        <end position="201"/>
    </location>
</feature>
<gene>
    <name evidence="2" type="ORF">C2R22_14245</name>
</gene>
<reference evidence="2 3" key="1">
    <citation type="submission" date="2018-01" db="EMBL/GenBank/DDBJ databases">
        <title>Complete genome sequence of Salinigranum rubrum GX10T, an extremely halophilic archaeon isolated from a marine solar saltern.</title>
        <authorList>
            <person name="Han S."/>
        </authorList>
    </citation>
    <scope>NUCLEOTIDE SEQUENCE [LARGE SCALE GENOMIC DNA]</scope>
    <source>
        <strain evidence="2 3">GX10</strain>
    </source>
</reference>
<evidence type="ECO:0000313" key="3">
    <source>
        <dbReference type="Proteomes" id="UP000236584"/>
    </source>
</evidence>
<name>A0A2I8VL51_9EURY</name>
<feature type="compositionally biased region" description="Low complexity" evidence="1">
    <location>
        <begin position="176"/>
        <end position="192"/>
    </location>
</feature>
<protein>
    <recommendedName>
        <fullName evidence="4">Restriction endonuclease type IV Mrr domain-containing protein</fullName>
    </recommendedName>
</protein>
<evidence type="ECO:0000256" key="1">
    <source>
        <dbReference type="SAM" id="MobiDB-lite"/>
    </source>
</evidence>
<dbReference type="RefSeq" id="WP_103426346.1">
    <property type="nucleotide sequence ID" value="NZ_CP026309.1"/>
</dbReference>
<sequence length="201" mass="21648">MSKAPTADGDAGGERPHTADAPLRRVLAAADVSLLAAVVERFWEDRGYRTTRTKRGSQRFLLVRDPAGDPAHIVWLDPDARATPKHIERLDRMAASFGDTEATVTTGRDYDSAVYAAAEKHDIECLADEQLVTLVTKSGLQAVVRRHATPSRGAPSPTVALLSPRRSNSGPRRTTRSPSGQGSSSGGPSSRSWRCGPVPRR</sequence>
<keyword evidence="3" id="KW-1185">Reference proteome</keyword>
<accession>A0A2I8VL51</accession>
<proteinExistence type="predicted"/>
<dbReference type="AlphaFoldDB" id="A0A2I8VL51"/>
<organism evidence="2 3">
    <name type="scientific">Salinigranum rubrum</name>
    <dbReference type="NCBI Taxonomy" id="755307"/>
    <lineage>
        <taxon>Archaea</taxon>
        <taxon>Methanobacteriati</taxon>
        <taxon>Methanobacteriota</taxon>
        <taxon>Stenosarchaea group</taxon>
        <taxon>Halobacteria</taxon>
        <taxon>Halobacteriales</taxon>
        <taxon>Haloferacaceae</taxon>
        <taxon>Salinigranum</taxon>
    </lineage>
</organism>
<dbReference type="OrthoDB" id="381986at2157"/>
<evidence type="ECO:0000313" key="2">
    <source>
        <dbReference type="EMBL" id="AUV82657.1"/>
    </source>
</evidence>